<protein>
    <recommendedName>
        <fullName evidence="16">G/T mismatch-specific thymine DNA glycosylase</fullName>
        <ecNumber evidence="15">3.2.2.29</ecNumber>
    </recommendedName>
    <alternativeName>
        <fullName evidence="17">Thymine-DNA glycosylase</fullName>
    </alternativeName>
</protein>
<accession>A0A8B8BEZ8</accession>
<evidence type="ECO:0000256" key="10">
    <source>
        <dbReference type="ARBA" id="ARBA00023204"/>
    </source>
</evidence>
<dbReference type="SUPFAM" id="SSF52141">
    <property type="entry name" value="Uracil-DNA glycosylase-like"/>
    <property type="match status" value="1"/>
</dbReference>
<evidence type="ECO:0000259" key="19">
    <source>
        <dbReference type="Pfam" id="PF03167"/>
    </source>
</evidence>
<dbReference type="PANTHER" id="PTHR12159">
    <property type="entry name" value="G/T AND G/U MISMATCH-SPECIFIC DNA GLYCOSYLASE"/>
    <property type="match status" value="1"/>
</dbReference>
<keyword evidence="5" id="KW-0832">Ubl conjugation</keyword>
<dbReference type="Proteomes" id="UP000694844">
    <property type="component" value="Chromosome 8"/>
</dbReference>
<dbReference type="InterPro" id="IPR005122">
    <property type="entry name" value="Uracil-DNA_glycosylase-like"/>
</dbReference>
<keyword evidence="3" id="KW-0227">DNA damage</keyword>
<dbReference type="GO" id="GO:0141016">
    <property type="term" value="F:G/T mismatch-specific thymine-DNA glycosylase activity"/>
    <property type="evidence" value="ECO:0007669"/>
    <property type="project" value="UniProtKB-EC"/>
</dbReference>
<evidence type="ECO:0000256" key="8">
    <source>
        <dbReference type="ARBA" id="ARBA00023159"/>
    </source>
</evidence>
<evidence type="ECO:0000313" key="21">
    <source>
        <dbReference type="RefSeq" id="XP_022301616.1"/>
    </source>
</evidence>
<dbReference type="GO" id="GO:0040029">
    <property type="term" value="P:epigenetic regulation of gene expression"/>
    <property type="evidence" value="ECO:0007669"/>
    <property type="project" value="UniProtKB-ARBA"/>
</dbReference>
<evidence type="ECO:0000256" key="4">
    <source>
        <dbReference type="ARBA" id="ARBA00022801"/>
    </source>
</evidence>
<keyword evidence="7" id="KW-0805">Transcription regulation</keyword>
<sequence>MNNADLFMMETPSFPQNSGHMPGGHMMYPPGFSLPDAGLIKQEPGESVVQKKKRGRKKKEAEQEKITDHMPTKKKKRDRFNGMSEDEVMKRELPDHVQENLDILIVGINPGLCAAYVGHHYAGPGNHFWKCLFLSGLIPEQLNAYDDYKLVKYGIGFTNIVARTTRGSADLTRKEIKEGATILCEKIKKYRPKIAVFNGKGIYEVFVGHKNFAFGKQPQPFAETETLVYVMPSSSARCSQLPRAIDKVPFYTALKKLRDYLRGDLEKLDDSEVCFPDVELKVVKKEPKQEKVEEDSKSNPPLFGDQQAAMMAPAQMDHGNFPHHPNNPLPGNPNFIHVKQEPAFSPQDYGGQMPGCGQGGNYPRPTTSPPQMFGGQFSQPGYPPQQMAGQGVMGLGKSPHGQAFQGNFQSEMYRQQGFQANQSFKQAMSISSQMNFSQGVQNFQMSGQYAMSMASSWAGQVQVKQEPHDWSSNIPTYSSPISQGNASQTQSGNPLQMLENLSQGLGASRTPPICTSSAYSLSQSPLTSNNNGIQGVHDNFYGNQSYPQGNRLSQTPEHCGNSQLNHGNIPDEVPLPPSQSPIHIPDIIQDLPTTHGSVPPVNQACTAPHPLGNMPPQLSMVKSEPKDFTTDTTCPFSK</sequence>
<evidence type="ECO:0000256" key="15">
    <source>
        <dbReference type="ARBA" id="ARBA00066769"/>
    </source>
</evidence>
<dbReference type="InterPro" id="IPR036895">
    <property type="entry name" value="Uracil-DNA_glycosylase-like_sf"/>
</dbReference>
<dbReference type="RefSeq" id="XP_022301616.1">
    <property type="nucleotide sequence ID" value="XM_022445908.1"/>
</dbReference>
<evidence type="ECO:0000256" key="9">
    <source>
        <dbReference type="ARBA" id="ARBA00023163"/>
    </source>
</evidence>
<evidence type="ECO:0000256" key="2">
    <source>
        <dbReference type="ARBA" id="ARBA00022499"/>
    </source>
</evidence>
<comment type="subunit">
    <text evidence="14">Homodimer. Interacts with AICDA and GADD45A.</text>
</comment>
<evidence type="ECO:0000256" key="18">
    <source>
        <dbReference type="SAM" id="MobiDB-lite"/>
    </source>
</evidence>
<keyword evidence="10" id="KW-0234">DNA repair</keyword>
<evidence type="ECO:0000256" key="7">
    <source>
        <dbReference type="ARBA" id="ARBA00023015"/>
    </source>
</evidence>
<evidence type="ECO:0000256" key="3">
    <source>
        <dbReference type="ARBA" id="ARBA00022763"/>
    </source>
</evidence>
<dbReference type="GeneID" id="111109690"/>
<evidence type="ECO:0000256" key="16">
    <source>
        <dbReference type="ARBA" id="ARBA00071248"/>
    </source>
</evidence>
<dbReference type="FunFam" id="3.40.470.10:FF:000002">
    <property type="entry name" value="G/T mismatch-specific thymine DNA glycosylase"/>
    <property type="match status" value="1"/>
</dbReference>
<dbReference type="InterPro" id="IPR015637">
    <property type="entry name" value="MUG/TDG"/>
</dbReference>
<keyword evidence="2" id="KW-1017">Isopeptide bond</keyword>
<feature type="compositionally biased region" description="Basic and acidic residues" evidence="18">
    <location>
        <begin position="285"/>
        <end position="297"/>
    </location>
</feature>
<keyword evidence="4" id="KW-0378">Hydrolase</keyword>
<comment type="catalytic activity">
    <reaction evidence="12">
        <text>Hydrolyzes mismatched double-stranded DNA and polynucleotides, releasing free thymine.</text>
        <dbReference type="EC" id="3.2.2.29"/>
    </reaction>
</comment>
<feature type="region of interest" description="Disordered" evidence="18">
    <location>
        <begin position="285"/>
        <end position="304"/>
    </location>
</feature>
<evidence type="ECO:0000313" key="20">
    <source>
        <dbReference type="Proteomes" id="UP000694844"/>
    </source>
</evidence>
<dbReference type="GO" id="GO:0006285">
    <property type="term" value="P:base-excision repair, AP site formation"/>
    <property type="evidence" value="ECO:0007669"/>
    <property type="project" value="InterPro"/>
</dbReference>
<dbReference type="GO" id="GO:0005654">
    <property type="term" value="C:nucleoplasm"/>
    <property type="evidence" value="ECO:0007669"/>
    <property type="project" value="UniProtKB-ARBA"/>
</dbReference>
<evidence type="ECO:0000256" key="13">
    <source>
        <dbReference type="ARBA" id="ARBA00061261"/>
    </source>
</evidence>
<dbReference type="GO" id="GO:0004844">
    <property type="term" value="F:uracil DNA N-glycosylase activity"/>
    <property type="evidence" value="ECO:0007669"/>
    <property type="project" value="TreeGrafter"/>
</dbReference>
<keyword evidence="8" id="KW-0010">Activator</keyword>
<proteinExistence type="inferred from homology"/>
<keyword evidence="20" id="KW-1185">Reference proteome</keyword>
<feature type="region of interest" description="Disordered" evidence="18">
    <location>
        <begin position="32"/>
        <end position="79"/>
    </location>
</feature>
<evidence type="ECO:0000256" key="12">
    <source>
        <dbReference type="ARBA" id="ARBA00052915"/>
    </source>
</evidence>
<dbReference type="OrthoDB" id="565731at2759"/>
<dbReference type="GO" id="GO:0003677">
    <property type="term" value="F:DNA binding"/>
    <property type="evidence" value="ECO:0007669"/>
    <property type="project" value="UniProtKB-ARBA"/>
</dbReference>
<comment type="similarity">
    <text evidence="13">Belongs to the uracil-DNA glycosylase (UDG) superfamily. TDG/mug family.</text>
</comment>
<keyword evidence="11" id="KW-0539">Nucleus</keyword>
<evidence type="ECO:0000256" key="5">
    <source>
        <dbReference type="ARBA" id="ARBA00022843"/>
    </source>
</evidence>
<keyword evidence="6" id="KW-0156">Chromatin regulator</keyword>
<dbReference type="GO" id="GO:0032183">
    <property type="term" value="F:SUMO binding"/>
    <property type="evidence" value="ECO:0007669"/>
    <property type="project" value="UniProtKB-ARBA"/>
</dbReference>
<dbReference type="Pfam" id="PF03167">
    <property type="entry name" value="UDG"/>
    <property type="match status" value="1"/>
</dbReference>
<feature type="compositionally biased region" description="Basic and acidic residues" evidence="18">
    <location>
        <begin position="59"/>
        <end position="71"/>
    </location>
</feature>
<keyword evidence="9" id="KW-0804">Transcription</keyword>
<comment type="subcellular location">
    <subcellularLocation>
        <location evidence="1">Nucleus</location>
    </subcellularLocation>
</comment>
<dbReference type="CDD" id="cd10028">
    <property type="entry name" value="UDG-F2_TDG_MUG"/>
    <property type="match status" value="1"/>
</dbReference>
<dbReference type="KEGG" id="cvn:111109690"/>
<reference evidence="21" key="1">
    <citation type="submission" date="2025-08" db="UniProtKB">
        <authorList>
            <consortium name="RefSeq"/>
        </authorList>
    </citation>
    <scope>IDENTIFICATION</scope>
    <source>
        <tissue evidence="21">Whole sample</tissue>
    </source>
</reference>
<evidence type="ECO:0000256" key="1">
    <source>
        <dbReference type="ARBA" id="ARBA00004123"/>
    </source>
</evidence>
<evidence type="ECO:0000256" key="6">
    <source>
        <dbReference type="ARBA" id="ARBA00022853"/>
    </source>
</evidence>
<dbReference type="EC" id="3.2.2.29" evidence="15"/>
<evidence type="ECO:0000256" key="14">
    <source>
        <dbReference type="ARBA" id="ARBA00064519"/>
    </source>
</evidence>
<dbReference type="PANTHER" id="PTHR12159:SF9">
    <property type="entry name" value="G_T MISMATCH-SPECIFIC THYMINE DNA GLYCOSYLASE"/>
    <property type="match status" value="1"/>
</dbReference>
<evidence type="ECO:0000256" key="11">
    <source>
        <dbReference type="ARBA" id="ARBA00023242"/>
    </source>
</evidence>
<dbReference type="Gene3D" id="3.40.470.10">
    <property type="entry name" value="Uracil-DNA glycosylase-like domain"/>
    <property type="match status" value="1"/>
</dbReference>
<gene>
    <name evidence="21" type="primary">LOC111109690</name>
</gene>
<dbReference type="AlphaFoldDB" id="A0A8B8BEZ8"/>
<evidence type="ECO:0000256" key="17">
    <source>
        <dbReference type="ARBA" id="ARBA00083221"/>
    </source>
</evidence>
<feature type="domain" description="Uracil-DNA glycosylase-like" evidence="19">
    <location>
        <begin position="94"/>
        <end position="237"/>
    </location>
</feature>
<name>A0A8B8BEZ8_CRAVI</name>
<organism evidence="20 21">
    <name type="scientific">Crassostrea virginica</name>
    <name type="common">Eastern oyster</name>
    <dbReference type="NCBI Taxonomy" id="6565"/>
    <lineage>
        <taxon>Eukaryota</taxon>
        <taxon>Metazoa</taxon>
        <taxon>Spiralia</taxon>
        <taxon>Lophotrochozoa</taxon>
        <taxon>Mollusca</taxon>
        <taxon>Bivalvia</taxon>
        <taxon>Autobranchia</taxon>
        <taxon>Pteriomorphia</taxon>
        <taxon>Ostreida</taxon>
        <taxon>Ostreoidea</taxon>
        <taxon>Ostreidae</taxon>
        <taxon>Crassostrea</taxon>
    </lineage>
</organism>
<feature type="region of interest" description="Disordered" evidence="18">
    <location>
        <begin position="316"/>
        <end position="386"/>
    </location>
</feature>